<sequence>MNRIGSFTQEEIIEKCQENPRIKDGGREFGSHISEKDYPFKFYELKEPQDLFYQIGRNPRFIREVCVFNSLAFINQIPDNGDEWWALKKYTDDSIKAFSNIIFEGLITSGWTPNGNVNEKVIKDLDAANSPEEVESIWSTYLQTEKDMLARVYKSSQAEIADDEMEYDPHY</sequence>
<reference evidence="1 2" key="2">
    <citation type="journal article" date="2015" name="J. Bacteriol.">
        <title>Genomic, proteomic, and biochemical analysis of the organohalide respiratory pathway in Desulfitobacterium dehalogenans.</title>
        <authorList>
            <person name="Kruse T."/>
            <person name="van de Pas B.A."/>
            <person name="Atteia A."/>
            <person name="Krab K."/>
            <person name="Hagen W.R."/>
            <person name="Goodwin L."/>
            <person name="Chain P."/>
            <person name="Boeren S."/>
            <person name="Maphosa F."/>
            <person name="Schraa G."/>
            <person name="de Vos W.M."/>
            <person name="van der Oost J."/>
            <person name="Smidt H."/>
            <person name="Stams A.J."/>
        </authorList>
    </citation>
    <scope>NUCLEOTIDE SEQUENCE [LARGE SCALE GENOMIC DNA]</scope>
    <source>
        <strain evidence="2">ATCC 51507 / DSM 9161 / JW/IU-DC1</strain>
    </source>
</reference>
<evidence type="ECO:0000313" key="1">
    <source>
        <dbReference type="EMBL" id="AFM01490.1"/>
    </source>
</evidence>
<dbReference type="KEGG" id="ddh:Desde_3199"/>
<proteinExistence type="predicted"/>
<dbReference type="STRING" id="756499.Desde_3199"/>
<name>I4AC05_DESDJ</name>
<evidence type="ECO:0000313" key="2">
    <source>
        <dbReference type="Proteomes" id="UP000006053"/>
    </source>
</evidence>
<dbReference type="RefSeq" id="WP_014794970.1">
    <property type="nucleotide sequence ID" value="NC_018017.1"/>
</dbReference>
<organism evidence="1 2">
    <name type="scientific">Desulfitobacterium dehalogenans (strain ATCC 51507 / DSM 9161 / JW/IU-DC1)</name>
    <dbReference type="NCBI Taxonomy" id="756499"/>
    <lineage>
        <taxon>Bacteria</taxon>
        <taxon>Bacillati</taxon>
        <taxon>Bacillota</taxon>
        <taxon>Clostridia</taxon>
        <taxon>Eubacteriales</taxon>
        <taxon>Desulfitobacteriaceae</taxon>
        <taxon>Desulfitobacterium</taxon>
    </lineage>
</organism>
<dbReference type="EMBL" id="CP003348">
    <property type="protein sequence ID" value="AFM01490.1"/>
    <property type="molecule type" value="Genomic_DNA"/>
</dbReference>
<dbReference type="OrthoDB" id="2088281at2"/>
<accession>I4AC05</accession>
<dbReference type="HOGENOM" id="CLU_1560466_0_0_9"/>
<gene>
    <name evidence="1" type="ordered locus">Desde_3199</name>
</gene>
<dbReference type="eggNOG" id="ENOG502ZU4X">
    <property type="taxonomic scope" value="Bacteria"/>
</dbReference>
<keyword evidence="2" id="KW-1185">Reference proteome</keyword>
<reference evidence="2" key="1">
    <citation type="submission" date="2012-06" db="EMBL/GenBank/DDBJ databases">
        <title>Complete sequence of Desulfitobacterium dehalogenans ATCC 51507.</title>
        <authorList>
            <person name="Lucas S."/>
            <person name="Han J."/>
            <person name="Lapidus A."/>
            <person name="Cheng J.-F."/>
            <person name="Goodwin L."/>
            <person name="Pitluck S."/>
            <person name="Peters L."/>
            <person name="Ovchinnikova G."/>
            <person name="Teshima H."/>
            <person name="Detter J.C."/>
            <person name="Han C."/>
            <person name="Tapia R."/>
            <person name="Land M."/>
            <person name="Hauser L."/>
            <person name="Kyrpides N."/>
            <person name="Ivanova N."/>
            <person name="Pagani I."/>
            <person name="Kruse T."/>
            <person name="de Vos W.M."/>
            <person name="Smidt H."/>
            <person name="Woyke T."/>
        </authorList>
    </citation>
    <scope>NUCLEOTIDE SEQUENCE [LARGE SCALE GENOMIC DNA]</scope>
    <source>
        <strain evidence="2">ATCC 51507 / DSM 9161 / JW/IU-DC1</strain>
    </source>
</reference>
<dbReference type="Proteomes" id="UP000006053">
    <property type="component" value="Chromosome"/>
</dbReference>
<protein>
    <submittedName>
        <fullName evidence="1">Uncharacterized protein</fullName>
    </submittedName>
</protein>
<dbReference type="AlphaFoldDB" id="I4AC05"/>